<evidence type="ECO:0000313" key="2">
    <source>
        <dbReference type="Proteomes" id="UP001073122"/>
    </source>
</evidence>
<reference evidence="1" key="1">
    <citation type="submission" date="2022-10" db="EMBL/GenBank/DDBJ databases">
        <title>Chryseobacterium sp. nov., a novel bacterial species.</title>
        <authorList>
            <person name="Cao Y."/>
        </authorList>
    </citation>
    <scope>NUCLEOTIDE SEQUENCE</scope>
    <source>
        <strain evidence="1">CCTCC AB2015118</strain>
    </source>
</reference>
<name>A0ABT3XVA1_9FLAO</name>
<organism evidence="1 2">
    <name type="scientific">Chryseobacterium formosus</name>
    <dbReference type="NCBI Taxonomy" id="1537363"/>
    <lineage>
        <taxon>Bacteria</taxon>
        <taxon>Pseudomonadati</taxon>
        <taxon>Bacteroidota</taxon>
        <taxon>Flavobacteriia</taxon>
        <taxon>Flavobacteriales</taxon>
        <taxon>Weeksellaceae</taxon>
        <taxon>Chryseobacterium group</taxon>
        <taxon>Chryseobacterium</taxon>
    </lineage>
</organism>
<evidence type="ECO:0000313" key="1">
    <source>
        <dbReference type="EMBL" id="MCX8525613.1"/>
    </source>
</evidence>
<sequence>MEEIKKIISEFLKAEAEASDASVKPNLEDYNKKLNFMNSFCVEELHNKFGLVSQNKLKNDEFYERWKDKNSARTRHIYKISQYKDDKYGDVYVAYVSERNPDDEIFLYGECLFVTSIDSELKIIKNYTFGEDRGKDKFVANQGLKDISFKTLKKPINIERYLEPVDDEDGMEHYSKDI</sequence>
<protein>
    <submittedName>
        <fullName evidence="1">Uncharacterized protein</fullName>
    </submittedName>
</protein>
<keyword evidence="2" id="KW-1185">Reference proteome</keyword>
<proteinExistence type="predicted"/>
<dbReference type="EMBL" id="JAOVZW010000021">
    <property type="protein sequence ID" value="MCX8525613.1"/>
    <property type="molecule type" value="Genomic_DNA"/>
</dbReference>
<gene>
    <name evidence="1" type="ORF">OF897_16995</name>
</gene>
<accession>A0ABT3XVA1</accession>
<dbReference type="RefSeq" id="WP_267266869.1">
    <property type="nucleotide sequence ID" value="NZ_JAOVZW010000021.1"/>
</dbReference>
<comment type="caution">
    <text evidence="1">The sequence shown here is derived from an EMBL/GenBank/DDBJ whole genome shotgun (WGS) entry which is preliminary data.</text>
</comment>
<dbReference type="Proteomes" id="UP001073122">
    <property type="component" value="Unassembled WGS sequence"/>
</dbReference>